<dbReference type="EMBL" id="NFKM01000003">
    <property type="protein sequence ID" value="OUP61488.1"/>
    <property type="molecule type" value="Genomic_DNA"/>
</dbReference>
<keyword evidence="3" id="KW-1185">Reference proteome</keyword>
<dbReference type="AlphaFoldDB" id="A0A1Y4LY24"/>
<evidence type="ECO:0000256" key="1">
    <source>
        <dbReference type="SAM" id="Phobius"/>
    </source>
</evidence>
<keyword evidence="1" id="KW-0812">Transmembrane</keyword>
<proteinExistence type="predicted"/>
<keyword evidence="1" id="KW-1133">Transmembrane helix</keyword>
<name>A0A1Y4LY24_9FIRM</name>
<comment type="caution">
    <text evidence="2">The sequence shown here is derived from an EMBL/GenBank/DDBJ whole genome shotgun (WGS) entry which is preliminary data.</text>
</comment>
<organism evidence="2 3">
    <name type="scientific">Faecalitalea cylindroides</name>
    <dbReference type="NCBI Taxonomy" id="39483"/>
    <lineage>
        <taxon>Bacteria</taxon>
        <taxon>Bacillati</taxon>
        <taxon>Bacillota</taxon>
        <taxon>Erysipelotrichia</taxon>
        <taxon>Erysipelotrichales</taxon>
        <taxon>Erysipelotrichaceae</taxon>
        <taxon>Faecalitalea</taxon>
    </lineage>
</organism>
<dbReference type="RefSeq" id="WP_087158263.1">
    <property type="nucleotide sequence ID" value="NZ_CATZRL010000016.1"/>
</dbReference>
<accession>A0A1Y4LY24</accession>
<protein>
    <submittedName>
        <fullName evidence="2">Uncharacterized protein</fullName>
    </submittedName>
</protein>
<evidence type="ECO:0000313" key="3">
    <source>
        <dbReference type="Proteomes" id="UP000195447"/>
    </source>
</evidence>
<sequence>MNSEKTKNKLIYFLALGSMCLALVLIMYNFFYKTVEVDVMKNIELVYTGENGSASVTVENNTEDLNQRIQEFMETVEYEVSPNSNLSNGDTIHIIATYDDELSMTYHYQPINTEKEFIVQGLNNRFESKDDIPENYLNEILTESENYITEHADEIFHLDPETASQEDVSLNNISQLYCAFLKSTQTSDRIISVYQLDYASKEQAVTIYYLVCVPNINDGNRVIRQDIYGETAYLSSEELQNLNIESYIHRVFGTQYSIEKIETSTNQDQNTEKQ</sequence>
<evidence type="ECO:0000313" key="2">
    <source>
        <dbReference type="EMBL" id="OUP61488.1"/>
    </source>
</evidence>
<feature type="transmembrane region" description="Helical" evidence="1">
    <location>
        <begin position="12"/>
        <end position="32"/>
    </location>
</feature>
<dbReference type="Proteomes" id="UP000195447">
    <property type="component" value="Unassembled WGS sequence"/>
</dbReference>
<gene>
    <name evidence="2" type="ORF">B5F14_02540</name>
</gene>
<keyword evidence="1" id="KW-0472">Membrane</keyword>
<reference evidence="3" key="1">
    <citation type="submission" date="2017-04" db="EMBL/GenBank/DDBJ databases">
        <title>Function of individual gut microbiota members based on whole genome sequencing of pure cultures obtained from chicken caecum.</title>
        <authorList>
            <person name="Medvecky M."/>
            <person name="Cejkova D."/>
            <person name="Polansky O."/>
            <person name="Karasova D."/>
            <person name="Kubasova T."/>
            <person name="Cizek A."/>
            <person name="Rychlik I."/>
        </authorList>
    </citation>
    <scope>NUCLEOTIDE SEQUENCE [LARGE SCALE GENOMIC DNA]</scope>
    <source>
        <strain evidence="3">An178</strain>
    </source>
</reference>